<protein>
    <recommendedName>
        <fullName evidence="3">Zn(2)-C6 fungal-type domain-containing protein</fullName>
    </recommendedName>
</protein>
<reference evidence="4" key="1">
    <citation type="journal article" date="2020" name="Stud. Mycol.">
        <title>101 Dothideomycetes genomes: a test case for predicting lifestyles and emergence of pathogens.</title>
        <authorList>
            <person name="Haridas S."/>
            <person name="Albert R."/>
            <person name="Binder M."/>
            <person name="Bloem J."/>
            <person name="Labutti K."/>
            <person name="Salamov A."/>
            <person name="Andreopoulos B."/>
            <person name="Baker S."/>
            <person name="Barry K."/>
            <person name="Bills G."/>
            <person name="Bluhm B."/>
            <person name="Cannon C."/>
            <person name="Castanera R."/>
            <person name="Culley D."/>
            <person name="Daum C."/>
            <person name="Ezra D."/>
            <person name="Gonzalez J."/>
            <person name="Henrissat B."/>
            <person name="Kuo A."/>
            <person name="Liang C."/>
            <person name="Lipzen A."/>
            <person name="Lutzoni F."/>
            <person name="Magnuson J."/>
            <person name="Mondo S."/>
            <person name="Nolan M."/>
            <person name="Ohm R."/>
            <person name="Pangilinan J."/>
            <person name="Park H.-J."/>
            <person name="Ramirez L."/>
            <person name="Alfaro M."/>
            <person name="Sun H."/>
            <person name="Tritt A."/>
            <person name="Yoshinaga Y."/>
            <person name="Zwiers L.-H."/>
            <person name="Turgeon B."/>
            <person name="Goodwin S."/>
            <person name="Spatafora J."/>
            <person name="Crous P."/>
            <person name="Grigoriev I."/>
        </authorList>
    </citation>
    <scope>NUCLEOTIDE SEQUENCE</scope>
    <source>
        <strain evidence="4">CBS 675.92</strain>
    </source>
</reference>
<name>A0A6A5U2N4_9PLEO</name>
<gene>
    <name evidence="4" type="ORF">CC80DRAFT_591806</name>
</gene>
<evidence type="ECO:0000256" key="2">
    <source>
        <dbReference type="SAM" id="MobiDB-lite"/>
    </source>
</evidence>
<dbReference type="PROSITE" id="PS50048">
    <property type="entry name" value="ZN2_CY6_FUNGAL_2"/>
    <property type="match status" value="1"/>
</dbReference>
<dbReference type="GO" id="GO:0008270">
    <property type="term" value="F:zinc ion binding"/>
    <property type="evidence" value="ECO:0007669"/>
    <property type="project" value="InterPro"/>
</dbReference>
<feature type="domain" description="Zn(2)-C6 fungal-type" evidence="3">
    <location>
        <begin position="6"/>
        <end position="44"/>
    </location>
</feature>
<dbReference type="InterPro" id="IPR001138">
    <property type="entry name" value="Zn2Cys6_DnaBD"/>
</dbReference>
<dbReference type="AlphaFoldDB" id="A0A6A5U2N4"/>
<dbReference type="EMBL" id="ML976986">
    <property type="protein sequence ID" value="KAF1958924.1"/>
    <property type="molecule type" value="Genomic_DNA"/>
</dbReference>
<sequence length="355" mass="39328">MPPRHSCDRCRQQKVRCLRDELHSSAQPLSSCQRCVNASVACVYSLRRRPRISTEGNASTSEDSNMGGLKPGPAGGFFQDETLSPHFGNLDDCFPSLGDGSDLGFNSWDTNLHIFTQTSPLALAEPMADITMDRELGVNSSDDEGDHIDSLFSQLTALSQRAIRASRALVQQTTPLAVSSPPVNQALEDTNTFIRIVNKLTAGLESDGPHLVVDDGLIFLALASHHRLLSFFKAICDSIHLYLETTLSKNEQPRSDLRGDAQLVMILQLLMHLINRIDQNLFQNKLGTESGGLITPITPTSHMPLPLQVEDGRSSYPRGLDVLAEGIFRTIPNRHVELRHVIQELQMRIEHCEFQ</sequence>
<dbReference type="SMART" id="SM00066">
    <property type="entry name" value="GAL4"/>
    <property type="match status" value="1"/>
</dbReference>
<proteinExistence type="predicted"/>
<feature type="compositionally biased region" description="Polar residues" evidence="2">
    <location>
        <begin position="54"/>
        <end position="64"/>
    </location>
</feature>
<accession>A0A6A5U2N4</accession>
<evidence type="ECO:0000313" key="4">
    <source>
        <dbReference type="EMBL" id="KAF1958924.1"/>
    </source>
</evidence>
<dbReference type="Gene3D" id="4.10.240.10">
    <property type="entry name" value="Zn(2)-C6 fungal-type DNA-binding domain"/>
    <property type="match status" value="1"/>
</dbReference>
<dbReference type="Pfam" id="PF00172">
    <property type="entry name" value="Zn_clus"/>
    <property type="match status" value="1"/>
</dbReference>
<evidence type="ECO:0000256" key="1">
    <source>
        <dbReference type="ARBA" id="ARBA00023242"/>
    </source>
</evidence>
<dbReference type="CDD" id="cd00067">
    <property type="entry name" value="GAL4"/>
    <property type="match status" value="1"/>
</dbReference>
<keyword evidence="5" id="KW-1185">Reference proteome</keyword>
<dbReference type="GO" id="GO:0000981">
    <property type="term" value="F:DNA-binding transcription factor activity, RNA polymerase II-specific"/>
    <property type="evidence" value="ECO:0007669"/>
    <property type="project" value="InterPro"/>
</dbReference>
<feature type="region of interest" description="Disordered" evidence="2">
    <location>
        <begin position="53"/>
        <end position="74"/>
    </location>
</feature>
<organism evidence="4 5">
    <name type="scientific">Byssothecium circinans</name>
    <dbReference type="NCBI Taxonomy" id="147558"/>
    <lineage>
        <taxon>Eukaryota</taxon>
        <taxon>Fungi</taxon>
        <taxon>Dikarya</taxon>
        <taxon>Ascomycota</taxon>
        <taxon>Pezizomycotina</taxon>
        <taxon>Dothideomycetes</taxon>
        <taxon>Pleosporomycetidae</taxon>
        <taxon>Pleosporales</taxon>
        <taxon>Massarineae</taxon>
        <taxon>Massarinaceae</taxon>
        <taxon>Byssothecium</taxon>
    </lineage>
</organism>
<dbReference type="OrthoDB" id="4222821at2759"/>
<dbReference type="Proteomes" id="UP000800035">
    <property type="component" value="Unassembled WGS sequence"/>
</dbReference>
<dbReference type="SUPFAM" id="SSF57701">
    <property type="entry name" value="Zn2/Cys6 DNA-binding domain"/>
    <property type="match status" value="1"/>
</dbReference>
<keyword evidence="1" id="KW-0539">Nucleus</keyword>
<evidence type="ECO:0000313" key="5">
    <source>
        <dbReference type="Proteomes" id="UP000800035"/>
    </source>
</evidence>
<evidence type="ECO:0000259" key="3">
    <source>
        <dbReference type="PROSITE" id="PS50048"/>
    </source>
</evidence>
<dbReference type="InterPro" id="IPR036864">
    <property type="entry name" value="Zn2-C6_fun-type_DNA-bd_sf"/>
</dbReference>